<proteinExistence type="inferred from homology"/>
<reference evidence="5 6" key="1">
    <citation type="submission" date="2018-09" db="EMBL/GenBank/DDBJ databases">
        <title>Genome sequencing of strain 6GH32-13.</title>
        <authorList>
            <person name="Weon H.-Y."/>
            <person name="Heo J."/>
            <person name="Kwon S.-W."/>
        </authorList>
    </citation>
    <scope>NUCLEOTIDE SEQUENCE [LARGE SCALE GENOMIC DNA]</scope>
    <source>
        <strain evidence="5 6">5GH32-13</strain>
    </source>
</reference>
<dbReference type="GO" id="GO:0009313">
    <property type="term" value="P:oligosaccharide catabolic process"/>
    <property type="evidence" value="ECO:0007669"/>
    <property type="project" value="TreeGrafter"/>
</dbReference>
<dbReference type="InterPro" id="IPR036278">
    <property type="entry name" value="Sialidase_sf"/>
</dbReference>
<feature type="domain" description="Sialidase" evidence="4">
    <location>
        <begin position="60"/>
        <end position="353"/>
    </location>
</feature>
<dbReference type="CDD" id="cd15482">
    <property type="entry name" value="Sialidase_non-viral"/>
    <property type="match status" value="1"/>
</dbReference>
<comment type="catalytic activity">
    <reaction evidence="1">
        <text>Hydrolysis of alpha-(2-&gt;3)-, alpha-(2-&gt;6)-, alpha-(2-&gt;8)- glycosidic linkages of terminal sialic acid residues in oligosaccharides, glycoproteins, glycolipids, colominic acid and synthetic substrates.</text>
        <dbReference type="EC" id="3.2.1.18"/>
    </reaction>
</comment>
<evidence type="ECO:0000313" key="6">
    <source>
        <dbReference type="Proteomes" id="UP000263900"/>
    </source>
</evidence>
<dbReference type="PROSITE" id="PS51257">
    <property type="entry name" value="PROKAR_LIPOPROTEIN"/>
    <property type="match status" value="1"/>
</dbReference>
<dbReference type="SUPFAM" id="SSF50939">
    <property type="entry name" value="Sialidases"/>
    <property type="match status" value="1"/>
</dbReference>
<evidence type="ECO:0000256" key="3">
    <source>
        <dbReference type="ARBA" id="ARBA00012733"/>
    </source>
</evidence>
<dbReference type="GO" id="GO:0016020">
    <property type="term" value="C:membrane"/>
    <property type="evidence" value="ECO:0007669"/>
    <property type="project" value="TreeGrafter"/>
</dbReference>
<evidence type="ECO:0000313" key="5">
    <source>
        <dbReference type="EMBL" id="AXY72623.1"/>
    </source>
</evidence>
<name>A0A3B7MH27_9BACT</name>
<dbReference type="EMBL" id="CP032157">
    <property type="protein sequence ID" value="AXY72623.1"/>
    <property type="molecule type" value="Genomic_DNA"/>
</dbReference>
<comment type="similarity">
    <text evidence="2">Belongs to the glycosyl hydrolase 33 family.</text>
</comment>
<dbReference type="RefSeq" id="WP_119048461.1">
    <property type="nucleotide sequence ID" value="NZ_CP032157.1"/>
</dbReference>
<protein>
    <recommendedName>
        <fullName evidence="3">exo-alpha-sialidase</fullName>
        <ecNumber evidence="3">3.2.1.18</ecNumber>
    </recommendedName>
</protein>
<evidence type="ECO:0000259" key="4">
    <source>
        <dbReference type="Pfam" id="PF13088"/>
    </source>
</evidence>
<dbReference type="EC" id="3.2.1.18" evidence="3"/>
<dbReference type="Proteomes" id="UP000263900">
    <property type="component" value="Chromosome"/>
</dbReference>
<dbReference type="InterPro" id="IPR026856">
    <property type="entry name" value="Sialidase_fam"/>
</dbReference>
<sequence length="380" mass="41882">MIKITIIGCLLVSAMCGCKTGKQVAAQSVLPAGPVTTVVFEPAGEYAAMRIPALVLTQKGTLLAFCEGRIGSASDTTDMDLLLRRSTDGGKSWEPTVVIAARQTGATSNPTPIVDRDGTIHLLYQRQYTHAYYTRSTDDGKTWRAAADITYAFDAFRPEYAWQVLAPGPGHAIQLNNGRLLAPVWLRTPKEIIPQRTYRVAVIYSDDAGATWKRGAILPDVPAVRNPNESMAVQLEDGRVMMSIRNNAPARRRGVSYSTDGISNWTVPVAEEELFEPACMASIIRASHAKNGGKNRLLFVNPDSRDLPKYPRKNLTARISYDEGESWPVRKVIDTALAGYSDLAIDNKGTVYCLYEANTIGKGWNYSIVMKKFTIDWIEM</sequence>
<dbReference type="GO" id="GO:0005737">
    <property type="term" value="C:cytoplasm"/>
    <property type="evidence" value="ECO:0007669"/>
    <property type="project" value="TreeGrafter"/>
</dbReference>
<dbReference type="Pfam" id="PF13088">
    <property type="entry name" value="BNR_2"/>
    <property type="match status" value="1"/>
</dbReference>
<evidence type="ECO:0000256" key="1">
    <source>
        <dbReference type="ARBA" id="ARBA00000427"/>
    </source>
</evidence>
<dbReference type="AlphaFoldDB" id="A0A3B7MH27"/>
<dbReference type="PANTHER" id="PTHR10628">
    <property type="entry name" value="SIALIDASE"/>
    <property type="match status" value="1"/>
</dbReference>
<organism evidence="5 6">
    <name type="scientific">Paraflavitalea soli</name>
    <dbReference type="NCBI Taxonomy" id="2315862"/>
    <lineage>
        <taxon>Bacteria</taxon>
        <taxon>Pseudomonadati</taxon>
        <taxon>Bacteroidota</taxon>
        <taxon>Chitinophagia</taxon>
        <taxon>Chitinophagales</taxon>
        <taxon>Chitinophagaceae</taxon>
        <taxon>Paraflavitalea</taxon>
    </lineage>
</organism>
<accession>A0A3B7MH27</accession>
<evidence type="ECO:0000256" key="2">
    <source>
        <dbReference type="ARBA" id="ARBA00009348"/>
    </source>
</evidence>
<dbReference type="GO" id="GO:0006689">
    <property type="term" value="P:ganglioside catabolic process"/>
    <property type="evidence" value="ECO:0007669"/>
    <property type="project" value="TreeGrafter"/>
</dbReference>
<dbReference type="Gene3D" id="2.120.10.10">
    <property type="match status" value="1"/>
</dbReference>
<dbReference type="PANTHER" id="PTHR10628:SF30">
    <property type="entry name" value="EXO-ALPHA-SIALIDASE"/>
    <property type="match status" value="1"/>
</dbReference>
<dbReference type="KEGG" id="pseg:D3H65_00935"/>
<dbReference type="OrthoDB" id="7294637at2"/>
<dbReference type="InterPro" id="IPR011040">
    <property type="entry name" value="Sialidase"/>
</dbReference>
<keyword evidence="6" id="KW-1185">Reference proteome</keyword>
<gene>
    <name evidence="5" type="ORF">D3H65_00935</name>
</gene>
<dbReference type="GO" id="GO:0004308">
    <property type="term" value="F:exo-alpha-sialidase activity"/>
    <property type="evidence" value="ECO:0007669"/>
    <property type="project" value="UniProtKB-EC"/>
</dbReference>